<evidence type="ECO:0000313" key="2">
    <source>
        <dbReference type="Proteomes" id="UP000616151"/>
    </source>
</evidence>
<proteinExistence type="predicted"/>
<organism evidence="1 2">
    <name type="scientific">Taklimakanibacter albus</name>
    <dbReference type="NCBI Taxonomy" id="2800327"/>
    <lineage>
        <taxon>Bacteria</taxon>
        <taxon>Pseudomonadati</taxon>
        <taxon>Pseudomonadota</taxon>
        <taxon>Alphaproteobacteria</taxon>
        <taxon>Hyphomicrobiales</taxon>
        <taxon>Aestuariivirgaceae</taxon>
        <taxon>Taklimakanibacter</taxon>
    </lineage>
</organism>
<accession>A0ACC5RA63</accession>
<gene>
    <name evidence="1" type="ORF">JHL16_23520</name>
</gene>
<evidence type="ECO:0000313" key="1">
    <source>
        <dbReference type="EMBL" id="MBK1869350.1"/>
    </source>
</evidence>
<comment type="caution">
    <text evidence="1">The sequence shown here is derived from an EMBL/GenBank/DDBJ whole genome shotgun (WGS) entry which is preliminary data.</text>
</comment>
<protein>
    <submittedName>
        <fullName evidence="1">MFS transporter</fullName>
    </submittedName>
</protein>
<name>A0ACC5RA63_9HYPH</name>
<dbReference type="EMBL" id="JAENHL010000008">
    <property type="protein sequence ID" value="MBK1869350.1"/>
    <property type="molecule type" value="Genomic_DNA"/>
</dbReference>
<keyword evidence="2" id="KW-1185">Reference proteome</keyword>
<sequence>MPPSERTSVALTHPEVRSIIIGVMLAMFLAALDQTIVATALPTIGRLLGDFENLPWIVTTYLLAATAVTPLYGKISDIVGRRVTMMAALGIFIVGSVLCALAPTMLALILARALQGLGGGGLISLAQTIIADIVSPKERPRYQGYIAGVFAASSFAGPVLGGFMAEKLHWSAIFWINLPLGLLALWMTNSLLKKLPRHEKPHRLDFPGAGLMIVATTALLLALSLAGPNYAWTSTPILALFGGSLLFWILFVVRLNTAPEPLIPLEILVHPVVAMAIIAACAAMGVFIGLTIYIPIFLEGMYGLTATESGFTLIPLTVGTVIGAASTARIMARITHYKRPALAGLLIAAIGIAALAIDPKGLPLWALVIILTVASIGLGTIFPLTLISIQNAMPPHQMGTATGALNFFRSLGGALIVAAFGAIVIGSLPADMAAHVTIENLASTFTAAGLDIGSVFRWVFIAAMAGILVSVVSLSVMEERPLRGNVRPEAGAAE</sequence>
<dbReference type="Proteomes" id="UP000616151">
    <property type="component" value="Unassembled WGS sequence"/>
</dbReference>
<reference evidence="1" key="1">
    <citation type="submission" date="2021-01" db="EMBL/GenBank/DDBJ databases">
        <authorList>
            <person name="Sun Q."/>
        </authorList>
    </citation>
    <scope>NUCLEOTIDE SEQUENCE</scope>
    <source>
        <strain evidence="1">YIM B02566</strain>
    </source>
</reference>